<gene>
    <name evidence="2" type="ORF">C4N27_09555</name>
</gene>
<proteinExistence type="predicted"/>
<keyword evidence="1" id="KW-0812">Transmembrane</keyword>
<dbReference type="EMBL" id="PRLA01000006">
    <property type="protein sequence ID" value="RAW49401.1"/>
    <property type="molecule type" value="Genomic_DNA"/>
</dbReference>
<organism evidence="2 3">
    <name type="scientific">Faecalibacterium prausnitzii</name>
    <dbReference type="NCBI Taxonomy" id="853"/>
    <lineage>
        <taxon>Bacteria</taxon>
        <taxon>Bacillati</taxon>
        <taxon>Bacillota</taxon>
        <taxon>Clostridia</taxon>
        <taxon>Eubacteriales</taxon>
        <taxon>Oscillospiraceae</taxon>
        <taxon>Faecalibacterium</taxon>
    </lineage>
</organism>
<name>A0AAX1QGT1_9FIRM</name>
<comment type="caution">
    <text evidence="2">The sequence shown here is derived from an EMBL/GenBank/DDBJ whole genome shotgun (WGS) entry which is preliminary data.</text>
</comment>
<protein>
    <submittedName>
        <fullName evidence="2">Uncharacterized protein</fullName>
    </submittedName>
</protein>
<reference evidence="2 3" key="1">
    <citation type="submission" date="2018-02" db="EMBL/GenBank/DDBJ databases">
        <title>Complete genome sequencing of Faecalibacterium prausnitzii strains isolated from the human gut.</title>
        <authorList>
            <person name="Fitzgerald B.C."/>
            <person name="Shkoporov A.N."/>
            <person name="Ross P.R."/>
            <person name="Hill C."/>
        </authorList>
    </citation>
    <scope>NUCLEOTIDE SEQUENCE [LARGE SCALE GENOMIC DNA]</scope>
    <source>
        <strain evidence="2 3">APC942/18-1</strain>
    </source>
</reference>
<feature type="transmembrane region" description="Helical" evidence="1">
    <location>
        <begin position="14"/>
        <end position="35"/>
    </location>
</feature>
<dbReference type="Proteomes" id="UP000250997">
    <property type="component" value="Unassembled WGS sequence"/>
</dbReference>
<evidence type="ECO:0000313" key="2">
    <source>
        <dbReference type="EMBL" id="RAW49401.1"/>
    </source>
</evidence>
<keyword evidence="1" id="KW-0472">Membrane</keyword>
<evidence type="ECO:0000256" key="1">
    <source>
        <dbReference type="SAM" id="Phobius"/>
    </source>
</evidence>
<dbReference type="AlphaFoldDB" id="A0AAX1QGT1"/>
<sequence length="90" mass="9675">MGNGRNDMEKEQSALFATAVSLGAALLGGGAKLALDNMKATSVALIDSKISDNEAKKKELSKGLGWLTNSEEIEKINQENARLRAKKEKK</sequence>
<keyword evidence="1" id="KW-1133">Transmembrane helix</keyword>
<accession>A0AAX1QGT1</accession>
<dbReference type="RefSeq" id="WP_158395254.1">
    <property type="nucleotide sequence ID" value="NZ_CP026548.1"/>
</dbReference>
<evidence type="ECO:0000313" key="3">
    <source>
        <dbReference type="Proteomes" id="UP000250997"/>
    </source>
</evidence>